<dbReference type="InterPro" id="IPR020624">
    <property type="entry name" value="Schiff_base-form_aldolases_CS"/>
</dbReference>
<evidence type="ECO:0000256" key="3">
    <source>
        <dbReference type="ARBA" id="ARBA00007592"/>
    </source>
</evidence>
<reference evidence="16 17" key="1">
    <citation type="submission" date="2018-11" db="EMBL/GenBank/DDBJ databases">
        <title>Genomes From Bacteria Associated with the Canine Oral Cavity: a Test Case for Automated Genome-Based Taxonomic Assignment.</title>
        <authorList>
            <person name="Coil D.A."/>
            <person name="Jospin G."/>
            <person name="Darling A.E."/>
            <person name="Wallis C."/>
            <person name="Davis I.J."/>
            <person name="Harris S."/>
            <person name="Eisen J.A."/>
            <person name="Holcombe L.J."/>
            <person name="O'Flynn C."/>
        </authorList>
    </citation>
    <scope>NUCLEOTIDE SEQUENCE [LARGE SCALE GENOMIC DNA]</scope>
    <source>
        <strain evidence="16 17">OH2822_COT-296</strain>
    </source>
</reference>
<dbReference type="NCBIfam" id="TIGR00674">
    <property type="entry name" value="dapA"/>
    <property type="match status" value="1"/>
</dbReference>
<dbReference type="SUPFAM" id="SSF51569">
    <property type="entry name" value="Aldolase"/>
    <property type="match status" value="1"/>
</dbReference>
<evidence type="ECO:0000256" key="8">
    <source>
        <dbReference type="ARBA" id="ARBA00023154"/>
    </source>
</evidence>
<feature type="binding site" evidence="12 15">
    <location>
        <position position="54"/>
    </location>
    <ligand>
        <name>pyruvate</name>
        <dbReference type="ChEBI" id="CHEBI:15361"/>
    </ligand>
</feature>
<evidence type="ECO:0000256" key="14">
    <source>
        <dbReference type="PIRSR" id="PIRSR001365-1"/>
    </source>
</evidence>
<keyword evidence="10 12" id="KW-0704">Schiff base</keyword>
<evidence type="ECO:0000256" key="10">
    <source>
        <dbReference type="ARBA" id="ARBA00023270"/>
    </source>
</evidence>
<feature type="active site" description="Schiff-base intermediate with substrate" evidence="12 14">
    <location>
        <position position="170"/>
    </location>
</feature>
<evidence type="ECO:0000256" key="11">
    <source>
        <dbReference type="ARBA" id="ARBA00047836"/>
    </source>
</evidence>
<evidence type="ECO:0000256" key="5">
    <source>
        <dbReference type="ARBA" id="ARBA00022490"/>
    </source>
</evidence>
<comment type="catalytic activity">
    <reaction evidence="11 12">
        <text>L-aspartate 4-semialdehyde + pyruvate = (2S,4S)-4-hydroxy-2,3,4,5-tetrahydrodipicolinate + H2O + H(+)</text>
        <dbReference type="Rhea" id="RHEA:34171"/>
        <dbReference type="ChEBI" id="CHEBI:15361"/>
        <dbReference type="ChEBI" id="CHEBI:15377"/>
        <dbReference type="ChEBI" id="CHEBI:15378"/>
        <dbReference type="ChEBI" id="CHEBI:67139"/>
        <dbReference type="ChEBI" id="CHEBI:537519"/>
        <dbReference type="EC" id="4.3.3.7"/>
    </reaction>
</comment>
<dbReference type="InterPro" id="IPR005263">
    <property type="entry name" value="DapA"/>
</dbReference>
<protein>
    <recommendedName>
        <fullName evidence="4 12">4-hydroxy-tetrahydrodipicolinate synthase</fullName>
        <shortName evidence="12">HTPA synthase</shortName>
        <ecNumber evidence="4 12">4.3.3.7</ecNumber>
    </recommendedName>
</protein>
<evidence type="ECO:0000256" key="12">
    <source>
        <dbReference type="HAMAP-Rule" id="MF_00418"/>
    </source>
</evidence>
<organism evidence="16 17">
    <name type="scientific">Arachnia propionica</name>
    <dbReference type="NCBI Taxonomy" id="1750"/>
    <lineage>
        <taxon>Bacteria</taxon>
        <taxon>Bacillati</taxon>
        <taxon>Actinomycetota</taxon>
        <taxon>Actinomycetes</taxon>
        <taxon>Propionibacteriales</taxon>
        <taxon>Propionibacteriaceae</taxon>
        <taxon>Arachnia</taxon>
    </lineage>
</organism>
<comment type="similarity">
    <text evidence="3 12 13">Belongs to the DapA family.</text>
</comment>
<comment type="subunit">
    <text evidence="12">Homotetramer; dimer of dimers.</text>
</comment>
<dbReference type="PROSITE" id="PS00666">
    <property type="entry name" value="DHDPS_2"/>
    <property type="match status" value="1"/>
</dbReference>
<dbReference type="PIRSF" id="PIRSF001365">
    <property type="entry name" value="DHDPS"/>
    <property type="match status" value="1"/>
</dbReference>
<keyword evidence="7 12" id="KW-0220">Diaminopimelate biosynthesis</keyword>
<dbReference type="PANTHER" id="PTHR12128:SF66">
    <property type="entry name" value="4-HYDROXY-2-OXOGLUTARATE ALDOLASE, MITOCHONDRIAL"/>
    <property type="match status" value="1"/>
</dbReference>
<evidence type="ECO:0000256" key="4">
    <source>
        <dbReference type="ARBA" id="ARBA00012086"/>
    </source>
</evidence>
<proteinExistence type="inferred from homology"/>
<dbReference type="PRINTS" id="PR00146">
    <property type="entry name" value="DHPICSNTHASE"/>
</dbReference>
<comment type="caution">
    <text evidence="16">The sequence shown here is derived from an EMBL/GenBank/DDBJ whole genome shotgun (WGS) entry which is preliminary data.</text>
</comment>
<evidence type="ECO:0000256" key="15">
    <source>
        <dbReference type="PIRSR" id="PIRSR001365-2"/>
    </source>
</evidence>
<dbReference type="GO" id="GO:0019877">
    <property type="term" value="P:diaminopimelate biosynthetic process"/>
    <property type="evidence" value="ECO:0007669"/>
    <property type="project" value="UniProtKB-UniRule"/>
</dbReference>
<dbReference type="EC" id="4.3.3.7" evidence="4 12"/>
<dbReference type="InterPro" id="IPR002220">
    <property type="entry name" value="DapA-like"/>
</dbReference>
<evidence type="ECO:0000256" key="1">
    <source>
        <dbReference type="ARBA" id="ARBA00003294"/>
    </source>
</evidence>
<dbReference type="Pfam" id="PF00701">
    <property type="entry name" value="DHDPS"/>
    <property type="match status" value="1"/>
</dbReference>
<name>A0A3P1WXX0_9ACTN</name>
<keyword evidence="8 12" id="KW-0457">Lysine biosynthesis</keyword>
<dbReference type="GO" id="GO:0009089">
    <property type="term" value="P:lysine biosynthetic process via diaminopimelate"/>
    <property type="evidence" value="ECO:0007669"/>
    <property type="project" value="UniProtKB-UniRule"/>
</dbReference>
<evidence type="ECO:0000256" key="13">
    <source>
        <dbReference type="PIRNR" id="PIRNR001365"/>
    </source>
</evidence>
<dbReference type="InterPro" id="IPR020625">
    <property type="entry name" value="Schiff_base-form_aldolases_AS"/>
</dbReference>
<keyword evidence="9 12" id="KW-0456">Lyase</keyword>
<feature type="binding site" evidence="12 15">
    <location>
        <position position="210"/>
    </location>
    <ligand>
        <name>pyruvate</name>
        <dbReference type="ChEBI" id="CHEBI:15361"/>
    </ligand>
</feature>
<dbReference type="UniPathway" id="UPA00034">
    <property type="reaction ID" value="UER00017"/>
</dbReference>
<dbReference type="AlphaFoldDB" id="A0A3P1WXX0"/>
<dbReference type="Proteomes" id="UP000280935">
    <property type="component" value="Unassembled WGS sequence"/>
</dbReference>
<dbReference type="HAMAP" id="MF_00418">
    <property type="entry name" value="DapA"/>
    <property type="match status" value="1"/>
</dbReference>
<evidence type="ECO:0000256" key="6">
    <source>
        <dbReference type="ARBA" id="ARBA00022605"/>
    </source>
</evidence>
<comment type="subcellular location">
    <subcellularLocation>
        <location evidence="12">Cytoplasm</location>
    </subcellularLocation>
</comment>
<dbReference type="GO" id="GO:0008840">
    <property type="term" value="F:4-hydroxy-tetrahydrodipicolinate synthase activity"/>
    <property type="evidence" value="ECO:0007669"/>
    <property type="project" value="UniProtKB-UniRule"/>
</dbReference>
<dbReference type="Gene3D" id="3.20.20.70">
    <property type="entry name" value="Aldolase class I"/>
    <property type="match status" value="1"/>
</dbReference>
<keyword evidence="5 12" id="KW-0963">Cytoplasm</keyword>
<comment type="pathway">
    <text evidence="2 12">Amino-acid biosynthesis; L-lysine biosynthesis via DAP pathway; (S)-tetrahydrodipicolinate from L-aspartate: step 3/4.</text>
</comment>
<dbReference type="PROSITE" id="PS00665">
    <property type="entry name" value="DHDPS_1"/>
    <property type="match status" value="1"/>
</dbReference>
<dbReference type="PANTHER" id="PTHR12128">
    <property type="entry name" value="DIHYDRODIPICOLINATE SYNTHASE"/>
    <property type="match status" value="1"/>
</dbReference>
<feature type="active site" description="Proton donor/acceptor" evidence="12 14">
    <location>
        <position position="142"/>
    </location>
</feature>
<feature type="site" description="Part of a proton relay during catalysis" evidence="12">
    <location>
        <position position="53"/>
    </location>
</feature>
<gene>
    <name evidence="12 16" type="primary">dapA</name>
    <name evidence="16" type="ORF">EII35_00560</name>
</gene>
<dbReference type="EMBL" id="RQYT01000001">
    <property type="protein sequence ID" value="RRD51409.1"/>
    <property type="molecule type" value="Genomic_DNA"/>
</dbReference>
<comment type="caution">
    <text evidence="12">Was originally thought to be a dihydrodipicolinate synthase (DHDPS), catalyzing the condensation of (S)-aspartate-beta-semialdehyde [(S)-ASA] and pyruvate to dihydrodipicolinate (DHDP). However, it was shown in E.coli that the product of the enzymatic reaction is not dihydrodipicolinate but in fact (4S)-4-hydroxy-2,3,4,5-tetrahydro-(2S)-dipicolinic acid (HTPA), and that the consecutive dehydration reaction leading to DHDP is not spontaneous but catalyzed by DapB.</text>
</comment>
<evidence type="ECO:0000256" key="7">
    <source>
        <dbReference type="ARBA" id="ARBA00022915"/>
    </source>
</evidence>
<evidence type="ECO:0000256" key="9">
    <source>
        <dbReference type="ARBA" id="ARBA00023239"/>
    </source>
</evidence>
<comment type="function">
    <text evidence="1 12">Catalyzes the condensation of (S)-aspartate-beta-semialdehyde [(S)-ASA] and pyruvate to 4-hydroxy-tetrahydrodipicolinate (HTPA).</text>
</comment>
<keyword evidence="6 12" id="KW-0028">Amino-acid biosynthesis</keyword>
<dbReference type="CDD" id="cd00950">
    <property type="entry name" value="DHDPS"/>
    <property type="match status" value="1"/>
</dbReference>
<sequence length="296" mass="30905">MGNNVEEPIFGRLLTAMVTPFGADGGIDHGAAARLASHLVDELGHDGLVINGTTGESPTTSDAEKAALLRTVVDAVGDRASIVAGVGTFDTRHSVQLAGEAAEAGADGLLVVTPYYSRPPVDALEAHFATVADATDLPVMLYDIPHRSGIPIPEDSLIRLADHPRIAAVKDAKGDISSSSVVLSRTTLAYYAGDDAYLLPLLAVGGVGVVGTSTHFTGLQAREIIDAFVGGDPERARRVNDQALAAFRGVFAAQGTMMVKAALNRRGFAVGQCRPPMGTVPPEVVETFLRILEQTL</sequence>
<dbReference type="GO" id="GO:0005829">
    <property type="term" value="C:cytosol"/>
    <property type="evidence" value="ECO:0007669"/>
    <property type="project" value="TreeGrafter"/>
</dbReference>
<dbReference type="InterPro" id="IPR013785">
    <property type="entry name" value="Aldolase_TIM"/>
</dbReference>
<dbReference type="SMART" id="SM01130">
    <property type="entry name" value="DHDPS"/>
    <property type="match status" value="1"/>
</dbReference>
<evidence type="ECO:0000256" key="2">
    <source>
        <dbReference type="ARBA" id="ARBA00005120"/>
    </source>
</evidence>
<evidence type="ECO:0000313" key="17">
    <source>
        <dbReference type="Proteomes" id="UP000280935"/>
    </source>
</evidence>
<accession>A0A3P1WXX0</accession>
<dbReference type="OrthoDB" id="9782828at2"/>
<evidence type="ECO:0000313" key="16">
    <source>
        <dbReference type="EMBL" id="RRD51409.1"/>
    </source>
</evidence>
<feature type="site" description="Part of a proton relay during catalysis" evidence="12">
    <location>
        <position position="116"/>
    </location>
</feature>